<comment type="similarity">
    <text evidence="1 7">Belongs to the cytochrome P450 family.</text>
</comment>
<dbReference type="InterPro" id="IPR017972">
    <property type="entry name" value="Cyt_P450_CS"/>
</dbReference>
<dbReference type="FunFam" id="1.10.630.10:FF:000018">
    <property type="entry name" value="Cytochrome P450 monooxygenase"/>
    <property type="match status" value="1"/>
</dbReference>
<organism evidence="8 9">
    <name type="scientific">Pseudohaliea rubra DSM 19751</name>
    <dbReference type="NCBI Taxonomy" id="1265313"/>
    <lineage>
        <taxon>Bacteria</taxon>
        <taxon>Pseudomonadati</taxon>
        <taxon>Pseudomonadota</taxon>
        <taxon>Gammaproteobacteria</taxon>
        <taxon>Cellvibrionales</taxon>
        <taxon>Halieaceae</taxon>
        <taxon>Pseudohaliea</taxon>
    </lineage>
</organism>
<dbReference type="GO" id="GO:0006707">
    <property type="term" value="P:cholesterol catabolic process"/>
    <property type="evidence" value="ECO:0007669"/>
    <property type="project" value="TreeGrafter"/>
</dbReference>
<dbReference type="Pfam" id="PF00067">
    <property type="entry name" value="p450"/>
    <property type="match status" value="1"/>
</dbReference>
<dbReference type="Proteomes" id="UP000029640">
    <property type="component" value="Unassembled WGS sequence"/>
</dbReference>
<evidence type="ECO:0000256" key="5">
    <source>
        <dbReference type="ARBA" id="ARBA00023004"/>
    </source>
</evidence>
<keyword evidence="3 7" id="KW-0479">Metal-binding</keyword>
<dbReference type="InterPro" id="IPR002397">
    <property type="entry name" value="Cyt_P450_B"/>
</dbReference>
<protein>
    <submittedName>
        <fullName evidence="8">Putative cytochrome P450 hydroxylase</fullName>
    </submittedName>
</protein>
<dbReference type="AlphaFoldDB" id="A0A095VSW7"/>
<accession>A0A095VSW7</accession>
<sequence>MTDNTATATPPFHPADVLNPHIMGDEVSMHALFDYLRSTDPVSWVEHPDYRSFWNLTRYDDVKTIGSANDEFLSAPRTVLVPEAMEQALLETFGNKNGLETLIHMDRPKHLKLRKVTREWFLPRSIDKLEAEVRALAKEFVDKMVEEGPECDFVRDVALLLPLRVIVSILGLPREAEPTMLKLTQEMFGGQDPSLQRSEDPTAGLAVIQDFTDYFTEVIAERKRQPTDDLASVLANALVDGEPMDTLDQMSYFIITASAGHDTTSAAIGGGMKALIEHPEQLALWRDRPDLDDRAARELIRWVAPVRHMVRTATREVTLGGKTIREGDNLALWYPAANRDPAAFDAPHRLDLSRDPKQQLAFGYGSHMCLGQHLATLEVSCFFRELLPRLEELELAGDPEWVKAIFVGGLRSLPVRYRLR</sequence>
<dbReference type="HOGENOM" id="CLU_033716_0_2_6"/>
<dbReference type="CDD" id="cd11033">
    <property type="entry name" value="CYP142-like"/>
    <property type="match status" value="1"/>
</dbReference>
<keyword evidence="9" id="KW-1185">Reference proteome</keyword>
<reference evidence="8 9" key="1">
    <citation type="journal article" date="2014" name="Genome Announc.">
        <title>Genome Sequence of Gammaproteobacterial Pseudohaliea rubra Type Strain DSM 19751, Isolated from Coastal Seawater of the Mediterranean Sea.</title>
        <authorList>
            <person name="Spring S."/>
            <person name="Fiebig A."/>
            <person name="Riedel T."/>
            <person name="Goker M."/>
            <person name="Klenk H.P."/>
        </authorList>
    </citation>
    <scope>NUCLEOTIDE SEQUENCE [LARGE SCALE GENOMIC DNA]</scope>
    <source>
        <strain evidence="8 9">DSM 19751</strain>
    </source>
</reference>
<evidence type="ECO:0000256" key="1">
    <source>
        <dbReference type="ARBA" id="ARBA00010617"/>
    </source>
</evidence>
<dbReference type="GO" id="GO:0020037">
    <property type="term" value="F:heme binding"/>
    <property type="evidence" value="ECO:0007669"/>
    <property type="project" value="InterPro"/>
</dbReference>
<dbReference type="GO" id="GO:0008395">
    <property type="term" value="F:steroid hydroxylase activity"/>
    <property type="evidence" value="ECO:0007669"/>
    <property type="project" value="TreeGrafter"/>
</dbReference>
<dbReference type="PANTHER" id="PTHR46696:SF4">
    <property type="entry name" value="BIOTIN BIOSYNTHESIS CYTOCHROME P450"/>
    <property type="match status" value="1"/>
</dbReference>
<keyword evidence="6 7" id="KW-0503">Monooxygenase</keyword>
<evidence type="ECO:0000313" key="8">
    <source>
        <dbReference type="EMBL" id="KGE04153.1"/>
    </source>
</evidence>
<dbReference type="PANTHER" id="PTHR46696">
    <property type="entry name" value="P450, PUTATIVE (EUROFUNG)-RELATED"/>
    <property type="match status" value="1"/>
</dbReference>
<keyword evidence="4 7" id="KW-0560">Oxidoreductase</keyword>
<gene>
    <name evidence="8" type="ORF">HRUBRA_01248</name>
</gene>
<dbReference type="PRINTS" id="PR00359">
    <property type="entry name" value="BP450"/>
</dbReference>
<dbReference type="RefSeq" id="WP_236629861.1">
    <property type="nucleotide sequence ID" value="NZ_KN234781.1"/>
</dbReference>
<dbReference type="SUPFAM" id="SSF48264">
    <property type="entry name" value="Cytochrome P450"/>
    <property type="match status" value="1"/>
</dbReference>
<evidence type="ECO:0000256" key="4">
    <source>
        <dbReference type="ARBA" id="ARBA00023002"/>
    </source>
</evidence>
<dbReference type="EMBL" id="AUVB01000036">
    <property type="protein sequence ID" value="KGE04153.1"/>
    <property type="molecule type" value="Genomic_DNA"/>
</dbReference>
<evidence type="ECO:0000256" key="3">
    <source>
        <dbReference type="ARBA" id="ARBA00022723"/>
    </source>
</evidence>
<dbReference type="Gene3D" id="1.10.630.10">
    <property type="entry name" value="Cytochrome P450"/>
    <property type="match status" value="1"/>
</dbReference>
<dbReference type="STRING" id="1265313.HRUBRA_01248"/>
<dbReference type="PRINTS" id="PR00385">
    <property type="entry name" value="P450"/>
</dbReference>
<dbReference type="PROSITE" id="PS00086">
    <property type="entry name" value="CYTOCHROME_P450"/>
    <property type="match status" value="1"/>
</dbReference>
<evidence type="ECO:0000313" key="9">
    <source>
        <dbReference type="Proteomes" id="UP000029640"/>
    </source>
</evidence>
<evidence type="ECO:0000256" key="7">
    <source>
        <dbReference type="RuleBase" id="RU000461"/>
    </source>
</evidence>
<dbReference type="eggNOG" id="COG2124">
    <property type="taxonomic scope" value="Bacteria"/>
</dbReference>
<dbReference type="GO" id="GO:0005506">
    <property type="term" value="F:iron ion binding"/>
    <property type="evidence" value="ECO:0007669"/>
    <property type="project" value="InterPro"/>
</dbReference>
<keyword evidence="5 7" id="KW-0408">Iron</keyword>
<dbReference type="GO" id="GO:0036199">
    <property type="term" value="F:cholest-4-en-3-one 26-monooxygenase activity"/>
    <property type="evidence" value="ECO:0007669"/>
    <property type="project" value="TreeGrafter"/>
</dbReference>
<keyword evidence="2 7" id="KW-0349">Heme</keyword>
<dbReference type="PATRIC" id="fig|1265313.6.peg.1232"/>
<evidence type="ECO:0000256" key="6">
    <source>
        <dbReference type="ARBA" id="ARBA00023033"/>
    </source>
</evidence>
<comment type="caution">
    <text evidence="8">The sequence shown here is derived from an EMBL/GenBank/DDBJ whole genome shotgun (WGS) entry which is preliminary data.</text>
</comment>
<evidence type="ECO:0000256" key="2">
    <source>
        <dbReference type="ARBA" id="ARBA00022617"/>
    </source>
</evidence>
<dbReference type="InterPro" id="IPR036396">
    <property type="entry name" value="Cyt_P450_sf"/>
</dbReference>
<dbReference type="InterPro" id="IPR001128">
    <property type="entry name" value="Cyt_P450"/>
</dbReference>
<name>A0A095VSW7_9GAMM</name>
<proteinExistence type="inferred from homology"/>